<evidence type="ECO:0000313" key="2">
    <source>
        <dbReference type="Proteomes" id="UP000273001"/>
    </source>
</evidence>
<gene>
    <name evidence="1" type="ORF">D5R93_01285</name>
</gene>
<dbReference type="EMBL" id="CP032514">
    <property type="protein sequence ID" value="AYD89029.1"/>
    <property type="molecule type" value="Genomic_DNA"/>
</dbReference>
<protein>
    <submittedName>
        <fullName evidence="1">Uncharacterized protein</fullName>
    </submittedName>
</protein>
<proteinExistence type="predicted"/>
<keyword evidence="2" id="KW-1185">Reference proteome</keyword>
<dbReference type="Proteomes" id="UP000273001">
    <property type="component" value="Chromosome"/>
</dbReference>
<name>A0ABN5PPS5_9ACTO</name>
<accession>A0ABN5PPS5</accession>
<sequence>MYLLGAYLHDDALPDPISPLKKLARGPKLHWRDSVPHVRKEACRVIGSSSARHLIVLASPLVHGAHEEQARQQALMTLVTILACDYDVGRLVLEHRQRKQDDKDQATVAIARQSGMISTRFSLQHAYGDEEPHLWVPDQVLGAYGDARTGKTTNWNLLAASVRLETIQPTR</sequence>
<evidence type="ECO:0000313" key="1">
    <source>
        <dbReference type="EMBL" id="AYD89029.1"/>
    </source>
</evidence>
<organism evidence="1 2">
    <name type="scientific">Actinomyces lilanjuaniae</name>
    <dbReference type="NCBI Taxonomy" id="2321394"/>
    <lineage>
        <taxon>Bacteria</taxon>
        <taxon>Bacillati</taxon>
        <taxon>Actinomycetota</taxon>
        <taxon>Actinomycetes</taxon>
        <taxon>Actinomycetales</taxon>
        <taxon>Actinomycetaceae</taxon>
        <taxon>Actinomyces</taxon>
    </lineage>
</organism>
<reference evidence="1 2" key="1">
    <citation type="submission" date="2018-09" db="EMBL/GenBank/DDBJ databases">
        <authorList>
            <person name="Li J."/>
        </authorList>
    </citation>
    <scope>NUCLEOTIDE SEQUENCE [LARGE SCALE GENOMIC DNA]</scope>
    <source>
        <strain evidence="1 2">2129</strain>
    </source>
</reference>